<accession>A0A9D1JZG6</accession>
<reference evidence="2" key="1">
    <citation type="submission" date="2020-10" db="EMBL/GenBank/DDBJ databases">
        <authorList>
            <person name="Gilroy R."/>
        </authorList>
    </citation>
    <scope>NUCLEOTIDE SEQUENCE</scope>
    <source>
        <strain evidence="2">CHK152-2871</strain>
    </source>
</reference>
<name>A0A9D1JZG6_9BACT</name>
<dbReference type="Proteomes" id="UP000886865">
    <property type="component" value="Unassembled WGS sequence"/>
</dbReference>
<proteinExistence type="predicted"/>
<dbReference type="AlphaFoldDB" id="A0A9D1JZG6"/>
<organism evidence="2 3">
    <name type="scientific">Candidatus Galligastranaerophilus intestinavium</name>
    <dbReference type="NCBI Taxonomy" id="2840836"/>
    <lineage>
        <taxon>Bacteria</taxon>
        <taxon>Candidatus Galligastranaerophilus</taxon>
    </lineage>
</organism>
<sequence>MGLIVSTIRLIQLNSMRLDLEYKLMLINTSRMQLTASTGDLETLGSDLDPDSAESKALQKRMERLKVVEQRLEEQAQRYQIQLKMVESEIQSVNSSIDSNIQMAYSR</sequence>
<comment type="caution">
    <text evidence="2">The sequence shown here is derived from an EMBL/GenBank/DDBJ whole genome shotgun (WGS) entry which is preliminary data.</text>
</comment>
<protein>
    <submittedName>
        <fullName evidence="2">Uncharacterized protein</fullName>
    </submittedName>
</protein>
<evidence type="ECO:0000256" key="1">
    <source>
        <dbReference type="SAM" id="Coils"/>
    </source>
</evidence>
<keyword evidence="1" id="KW-0175">Coiled coil</keyword>
<dbReference type="EMBL" id="DVJQ01000070">
    <property type="protein sequence ID" value="HIS74963.1"/>
    <property type="molecule type" value="Genomic_DNA"/>
</dbReference>
<gene>
    <name evidence="2" type="ORF">IAA86_08100</name>
</gene>
<evidence type="ECO:0000313" key="2">
    <source>
        <dbReference type="EMBL" id="HIS74963.1"/>
    </source>
</evidence>
<reference evidence="2" key="2">
    <citation type="journal article" date="2021" name="PeerJ">
        <title>Extensive microbial diversity within the chicken gut microbiome revealed by metagenomics and culture.</title>
        <authorList>
            <person name="Gilroy R."/>
            <person name="Ravi A."/>
            <person name="Getino M."/>
            <person name="Pursley I."/>
            <person name="Horton D.L."/>
            <person name="Alikhan N.F."/>
            <person name="Baker D."/>
            <person name="Gharbi K."/>
            <person name="Hall N."/>
            <person name="Watson M."/>
            <person name="Adriaenssens E.M."/>
            <person name="Foster-Nyarko E."/>
            <person name="Jarju S."/>
            <person name="Secka A."/>
            <person name="Antonio M."/>
            <person name="Oren A."/>
            <person name="Chaudhuri R.R."/>
            <person name="La Ragione R."/>
            <person name="Hildebrand F."/>
            <person name="Pallen M.J."/>
        </authorList>
    </citation>
    <scope>NUCLEOTIDE SEQUENCE</scope>
    <source>
        <strain evidence="2">CHK152-2871</strain>
    </source>
</reference>
<feature type="coiled-coil region" evidence="1">
    <location>
        <begin position="55"/>
        <end position="96"/>
    </location>
</feature>
<evidence type="ECO:0000313" key="3">
    <source>
        <dbReference type="Proteomes" id="UP000886865"/>
    </source>
</evidence>